<feature type="signal peptide" evidence="2">
    <location>
        <begin position="1"/>
        <end position="23"/>
    </location>
</feature>
<accession>A0A844AT55</accession>
<reference evidence="4 5" key="1">
    <citation type="submission" date="2019-11" db="EMBL/GenBank/DDBJ databases">
        <title>Caenimonas koreensis gen. nov., sp. nov., isolated from activated sludge.</title>
        <authorList>
            <person name="Seung H.R."/>
        </authorList>
    </citation>
    <scope>NUCLEOTIDE SEQUENCE [LARGE SCALE GENOMIC DNA]</scope>
    <source>
        <strain evidence="4 5">EMB320</strain>
    </source>
</reference>
<dbReference type="EMBL" id="WJBU01000009">
    <property type="protein sequence ID" value="MRD47650.1"/>
    <property type="molecule type" value="Genomic_DNA"/>
</dbReference>
<dbReference type="Pfam" id="PF08750">
    <property type="entry name" value="CNP1"/>
    <property type="match status" value="1"/>
</dbReference>
<evidence type="ECO:0000313" key="4">
    <source>
        <dbReference type="EMBL" id="MRD47650.1"/>
    </source>
</evidence>
<dbReference type="AlphaFoldDB" id="A0A844AT55"/>
<protein>
    <recommendedName>
        <fullName evidence="3">CNP1-like uncharacterized domain-containing protein</fullName>
    </recommendedName>
</protein>
<keyword evidence="2" id="KW-0732">Signal</keyword>
<evidence type="ECO:0000256" key="1">
    <source>
        <dbReference type="SAM" id="MobiDB-lite"/>
    </source>
</evidence>
<feature type="domain" description="CNP1-like uncharacterised" evidence="3">
    <location>
        <begin position="31"/>
        <end position="162"/>
    </location>
</feature>
<evidence type="ECO:0000313" key="5">
    <source>
        <dbReference type="Proteomes" id="UP000487350"/>
    </source>
</evidence>
<feature type="chain" id="PRO_5032909191" description="CNP1-like uncharacterized domain-containing protein" evidence="2">
    <location>
        <begin position="24"/>
        <end position="174"/>
    </location>
</feature>
<organism evidence="4 5">
    <name type="scientific">Caenimonas koreensis DSM 17982</name>
    <dbReference type="NCBI Taxonomy" id="1121255"/>
    <lineage>
        <taxon>Bacteria</taxon>
        <taxon>Pseudomonadati</taxon>
        <taxon>Pseudomonadota</taxon>
        <taxon>Betaproteobacteria</taxon>
        <taxon>Burkholderiales</taxon>
        <taxon>Comamonadaceae</taxon>
        <taxon>Caenimonas</taxon>
    </lineage>
</organism>
<gene>
    <name evidence="4" type="ORF">GHT07_10210</name>
</gene>
<dbReference type="InterPro" id="IPR014861">
    <property type="entry name" value="CNP1-like_dom"/>
</dbReference>
<name>A0A844AT55_9BURK</name>
<proteinExistence type="predicted"/>
<sequence length="174" mass="18678">MRPSISKVLLCLSLSVVCASVQAQLFAPTIDPDWREAAAPPPPPIRTEGLVALEMPGSQLRFGVDPASIQIGKDGVVNYVVVASSSSGAVNGMYEGVRCATGEMKLYARNLPGSGWVPAKEAEWRPLHSQGMSRHSLLIARNGACVGQAPNQSPSQIARDLQGNPEYRFRPEIR</sequence>
<feature type="region of interest" description="Disordered" evidence="1">
    <location>
        <begin position="149"/>
        <end position="174"/>
    </location>
</feature>
<dbReference type="Proteomes" id="UP000487350">
    <property type="component" value="Unassembled WGS sequence"/>
</dbReference>
<evidence type="ECO:0000256" key="2">
    <source>
        <dbReference type="SAM" id="SignalP"/>
    </source>
</evidence>
<comment type="caution">
    <text evidence="4">The sequence shown here is derived from an EMBL/GenBank/DDBJ whole genome shotgun (WGS) entry which is preliminary data.</text>
</comment>
<dbReference type="RefSeq" id="WP_153584974.1">
    <property type="nucleotide sequence ID" value="NZ_WJBU01000009.1"/>
</dbReference>
<evidence type="ECO:0000259" key="3">
    <source>
        <dbReference type="Pfam" id="PF08750"/>
    </source>
</evidence>
<keyword evidence="5" id="KW-1185">Reference proteome</keyword>
<dbReference type="OrthoDB" id="7066954at2"/>